<dbReference type="Proteomes" id="UP000266441">
    <property type="component" value="Unassembled WGS sequence"/>
</dbReference>
<dbReference type="GO" id="GO:0045436">
    <property type="term" value="F:lycopene beta cyclase activity"/>
    <property type="evidence" value="ECO:0007669"/>
    <property type="project" value="UniProtKB-ARBA"/>
</dbReference>
<dbReference type="EMBL" id="QWET01000003">
    <property type="protein sequence ID" value="RIH66323.1"/>
    <property type="molecule type" value="Genomic_DNA"/>
</dbReference>
<keyword evidence="7" id="KW-0413">Isomerase</keyword>
<dbReference type="Pfam" id="PF18916">
    <property type="entry name" value="Lycopene_cyc"/>
    <property type="match status" value="2"/>
</dbReference>
<dbReference type="GO" id="GO:0016872">
    <property type="term" value="F:intramolecular lyase activity"/>
    <property type="evidence" value="ECO:0007669"/>
    <property type="project" value="InterPro"/>
</dbReference>
<evidence type="ECO:0000256" key="1">
    <source>
        <dbReference type="ARBA" id="ARBA00004141"/>
    </source>
</evidence>
<evidence type="ECO:0000256" key="7">
    <source>
        <dbReference type="ARBA" id="ARBA00023235"/>
    </source>
</evidence>
<keyword evidence="6 8" id="KW-0472">Membrane</keyword>
<keyword evidence="5 8" id="KW-1133">Transmembrane helix</keyword>
<dbReference type="NCBIfam" id="TIGR03462">
    <property type="entry name" value="CarR_dom_SF"/>
    <property type="match status" value="1"/>
</dbReference>
<evidence type="ECO:0000313" key="11">
    <source>
        <dbReference type="Proteomes" id="UP000266441"/>
    </source>
</evidence>
<dbReference type="RefSeq" id="WP_119348910.1">
    <property type="nucleotide sequence ID" value="NZ_JBFHKJ010000037.1"/>
</dbReference>
<feature type="transmembrane region" description="Helical" evidence="8">
    <location>
        <begin position="81"/>
        <end position="98"/>
    </location>
</feature>
<dbReference type="GO" id="GO:0016020">
    <property type="term" value="C:membrane"/>
    <property type="evidence" value="ECO:0007669"/>
    <property type="project" value="UniProtKB-SubCell"/>
</dbReference>
<gene>
    <name evidence="10" type="ORF">D1164_05265</name>
</gene>
<protein>
    <submittedName>
        <fullName evidence="10">Lycopene cyclase domain-containing protein</fullName>
    </submittedName>
</protein>
<sequence>MDVKNFTYLLLLLGLLVIPPAFGFKNQLRFFARLKYLLPSIVFSGAIFVLWDLRFTELGIWSFNPEYVTGVYIRNLPLEEWLSFLVIPYLCVFIYEYLNEKLARFEKPNFFLAVSLVLLVIFVLLAWFARQKLYTFFTFFLLSIYFGYTIFRNRFKQHLTKFYLTWLISLVPVLLVNGILTALPVVEYNEIHLLGIRFFSIPVENFFYHFLLLIMNITIYEYLKKQRFF</sequence>
<keyword evidence="11" id="KW-1185">Reference proteome</keyword>
<name>A0A399D4I3_9BACT</name>
<feature type="domain" description="Lycopene cyclase" evidence="9">
    <location>
        <begin position="5"/>
        <end position="98"/>
    </location>
</feature>
<evidence type="ECO:0000256" key="3">
    <source>
        <dbReference type="ARBA" id="ARBA00022692"/>
    </source>
</evidence>
<dbReference type="GO" id="GO:0016117">
    <property type="term" value="P:carotenoid biosynthetic process"/>
    <property type="evidence" value="ECO:0007669"/>
    <property type="project" value="UniProtKB-KW"/>
</dbReference>
<reference evidence="10 11" key="1">
    <citation type="journal article" date="2015" name="Int. J. Syst. Evol. Microbiol.">
        <title>Mariniphaga sediminis sp. nov., isolated from coastal sediment.</title>
        <authorList>
            <person name="Wang F.Q."/>
            <person name="Shen Q.Y."/>
            <person name="Chen G.J."/>
            <person name="Du Z.J."/>
        </authorList>
    </citation>
    <scope>NUCLEOTIDE SEQUENCE [LARGE SCALE GENOMIC DNA]</scope>
    <source>
        <strain evidence="10 11">SY21</strain>
    </source>
</reference>
<keyword evidence="4" id="KW-0125">Carotenoid biosynthesis</keyword>
<organism evidence="10 11">
    <name type="scientific">Mariniphaga sediminis</name>
    <dbReference type="NCBI Taxonomy" id="1628158"/>
    <lineage>
        <taxon>Bacteria</taxon>
        <taxon>Pseudomonadati</taxon>
        <taxon>Bacteroidota</taxon>
        <taxon>Bacteroidia</taxon>
        <taxon>Marinilabiliales</taxon>
        <taxon>Prolixibacteraceae</taxon>
        <taxon>Mariniphaga</taxon>
    </lineage>
</organism>
<evidence type="ECO:0000256" key="4">
    <source>
        <dbReference type="ARBA" id="ARBA00022746"/>
    </source>
</evidence>
<feature type="domain" description="Lycopene cyclase" evidence="9">
    <location>
        <begin position="132"/>
        <end position="223"/>
    </location>
</feature>
<comment type="subcellular location">
    <subcellularLocation>
        <location evidence="1">Membrane</location>
        <topology evidence="1">Multi-pass membrane protein</topology>
    </subcellularLocation>
</comment>
<evidence type="ECO:0000256" key="6">
    <source>
        <dbReference type="ARBA" id="ARBA00023136"/>
    </source>
</evidence>
<feature type="transmembrane region" description="Helical" evidence="8">
    <location>
        <begin position="110"/>
        <end position="128"/>
    </location>
</feature>
<dbReference type="AlphaFoldDB" id="A0A399D4I3"/>
<accession>A0A399D4I3</accession>
<comment type="caution">
    <text evidence="10">The sequence shown here is derived from an EMBL/GenBank/DDBJ whole genome shotgun (WGS) entry which is preliminary data.</text>
</comment>
<dbReference type="OrthoDB" id="5195186at2"/>
<proteinExistence type="predicted"/>
<evidence type="ECO:0000256" key="2">
    <source>
        <dbReference type="ARBA" id="ARBA00004829"/>
    </source>
</evidence>
<evidence type="ECO:0000256" key="5">
    <source>
        <dbReference type="ARBA" id="ARBA00022989"/>
    </source>
</evidence>
<dbReference type="InterPro" id="IPR017825">
    <property type="entry name" value="Lycopene_cyclase_dom"/>
</dbReference>
<comment type="pathway">
    <text evidence="2">Carotenoid biosynthesis.</text>
</comment>
<feature type="transmembrane region" description="Helical" evidence="8">
    <location>
        <begin position="6"/>
        <end position="24"/>
    </location>
</feature>
<feature type="transmembrane region" description="Helical" evidence="8">
    <location>
        <begin position="206"/>
        <end position="223"/>
    </location>
</feature>
<feature type="transmembrane region" description="Helical" evidence="8">
    <location>
        <begin position="163"/>
        <end position="186"/>
    </location>
</feature>
<evidence type="ECO:0000256" key="8">
    <source>
        <dbReference type="SAM" id="Phobius"/>
    </source>
</evidence>
<keyword evidence="3 8" id="KW-0812">Transmembrane</keyword>
<feature type="transmembrane region" description="Helical" evidence="8">
    <location>
        <begin position="134"/>
        <end position="151"/>
    </location>
</feature>
<evidence type="ECO:0000259" key="9">
    <source>
        <dbReference type="Pfam" id="PF18916"/>
    </source>
</evidence>
<feature type="transmembrane region" description="Helical" evidence="8">
    <location>
        <begin position="36"/>
        <end position="53"/>
    </location>
</feature>
<evidence type="ECO:0000313" key="10">
    <source>
        <dbReference type="EMBL" id="RIH66323.1"/>
    </source>
</evidence>